<dbReference type="EMBL" id="CM029046">
    <property type="protein sequence ID" value="KAG2592562.1"/>
    <property type="molecule type" value="Genomic_DNA"/>
</dbReference>
<evidence type="ECO:0000256" key="1">
    <source>
        <dbReference type="SAM" id="MobiDB-lite"/>
    </source>
</evidence>
<keyword evidence="3" id="KW-1185">Reference proteome</keyword>
<comment type="caution">
    <text evidence="2">The sequence shown here is derived from an EMBL/GenBank/DDBJ whole genome shotgun (WGS) entry which is preliminary data.</text>
</comment>
<name>A0A8T0S0U5_PANVG</name>
<evidence type="ECO:0000313" key="3">
    <source>
        <dbReference type="Proteomes" id="UP000823388"/>
    </source>
</evidence>
<organism evidence="2 3">
    <name type="scientific">Panicum virgatum</name>
    <name type="common">Blackwell switchgrass</name>
    <dbReference type="NCBI Taxonomy" id="38727"/>
    <lineage>
        <taxon>Eukaryota</taxon>
        <taxon>Viridiplantae</taxon>
        <taxon>Streptophyta</taxon>
        <taxon>Embryophyta</taxon>
        <taxon>Tracheophyta</taxon>
        <taxon>Spermatophyta</taxon>
        <taxon>Magnoliopsida</taxon>
        <taxon>Liliopsida</taxon>
        <taxon>Poales</taxon>
        <taxon>Poaceae</taxon>
        <taxon>PACMAD clade</taxon>
        <taxon>Panicoideae</taxon>
        <taxon>Panicodae</taxon>
        <taxon>Paniceae</taxon>
        <taxon>Panicinae</taxon>
        <taxon>Panicum</taxon>
        <taxon>Panicum sect. Hiantes</taxon>
    </lineage>
</organism>
<sequence length="155" mass="16850">MHTRCVHTYKRRAQPAAHEFSLRALPGGARAASTLQSTPPGTPDRGAHPHRHGKQLSRGELPGLQRASRAGGESARGPAWDPAEALRGASAQCCPPPGADRAESRSRLSNRRRPRVVPAGGRILRRKTREERVGGGRLWIFGPPERIEVLMGKLL</sequence>
<dbReference type="Proteomes" id="UP000823388">
    <property type="component" value="Chromosome 5N"/>
</dbReference>
<reference evidence="2" key="1">
    <citation type="submission" date="2020-05" db="EMBL/GenBank/DDBJ databases">
        <title>WGS assembly of Panicum virgatum.</title>
        <authorList>
            <person name="Lovell J.T."/>
            <person name="Jenkins J."/>
            <person name="Shu S."/>
            <person name="Juenger T.E."/>
            <person name="Schmutz J."/>
        </authorList>
    </citation>
    <scope>NUCLEOTIDE SEQUENCE</scope>
    <source>
        <strain evidence="2">AP13</strain>
    </source>
</reference>
<protein>
    <submittedName>
        <fullName evidence="2">Uncharacterized protein</fullName>
    </submittedName>
</protein>
<dbReference type="AlphaFoldDB" id="A0A8T0S0U5"/>
<gene>
    <name evidence="2" type="ORF">PVAP13_5NG559800</name>
</gene>
<evidence type="ECO:0000313" key="2">
    <source>
        <dbReference type="EMBL" id="KAG2592562.1"/>
    </source>
</evidence>
<proteinExistence type="predicted"/>
<feature type="region of interest" description="Disordered" evidence="1">
    <location>
        <begin position="30"/>
        <end position="119"/>
    </location>
</feature>
<accession>A0A8T0S0U5</accession>